<dbReference type="GeneID" id="87955419"/>
<feature type="compositionally biased region" description="Polar residues" evidence="1">
    <location>
        <begin position="297"/>
        <end position="316"/>
    </location>
</feature>
<feature type="compositionally biased region" description="Low complexity" evidence="1">
    <location>
        <begin position="101"/>
        <end position="136"/>
    </location>
</feature>
<evidence type="ECO:0000313" key="2">
    <source>
        <dbReference type="EMBL" id="WRT66333.1"/>
    </source>
</evidence>
<feature type="compositionally biased region" description="Basic residues" evidence="1">
    <location>
        <begin position="80"/>
        <end position="90"/>
    </location>
</feature>
<accession>A0ABZ1CX62</accession>
<protein>
    <submittedName>
        <fullName evidence="2">Uncharacterized protein</fullName>
    </submittedName>
</protein>
<gene>
    <name evidence="2" type="ORF">IL334_003288</name>
</gene>
<feature type="compositionally biased region" description="Polar residues" evidence="1">
    <location>
        <begin position="263"/>
        <end position="282"/>
    </location>
</feature>
<evidence type="ECO:0000256" key="1">
    <source>
        <dbReference type="SAM" id="MobiDB-lite"/>
    </source>
</evidence>
<organism evidence="2 3">
    <name type="scientific">Kwoniella shivajii</name>
    <dbReference type="NCBI Taxonomy" id="564305"/>
    <lineage>
        <taxon>Eukaryota</taxon>
        <taxon>Fungi</taxon>
        <taxon>Dikarya</taxon>
        <taxon>Basidiomycota</taxon>
        <taxon>Agaricomycotina</taxon>
        <taxon>Tremellomycetes</taxon>
        <taxon>Tremellales</taxon>
        <taxon>Cryptococcaceae</taxon>
        <taxon>Kwoniella</taxon>
    </lineage>
</organism>
<feature type="compositionally biased region" description="Low complexity" evidence="1">
    <location>
        <begin position="337"/>
        <end position="351"/>
    </location>
</feature>
<proteinExistence type="predicted"/>
<dbReference type="Proteomes" id="UP001329825">
    <property type="component" value="Chromosome 4"/>
</dbReference>
<evidence type="ECO:0000313" key="3">
    <source>
        <dbReference type="Proteomes" id="UP001329825"/>
    </source>
</evidence>
<name>A0ABZ1CX62_9TREE</name>
<feature type="region of interest" description="Disordered" evidence="1">
    <location>
        <begin position="1"/>
        <end position="22"/>
    </location>
</feature>
<keyword evidence="3" id="KW-1185">Reference proteome</keyword>
<reference evidence="2 3" key="1">
    <citation type="submission" date="2024-01" db="EMBL/GenBank/DDBJ databases">
        <title>Comparative genomics of Cryptococcus and Kwoniella reveals pathogenesis evolution and contrasting modes of karyotype evolution via chromosome fusion or intercentromeric recombination.</title>
        <authorList>
            <person name="Coelho M.A."/>
            <person name="David-Palma M."/>
            <person name="Shea T."/>
            <person name="Bowers K."/>
            <person name="McGinley-Smith S."/>
            <person name="Mohammad A.W."/>
            <person name="Gnirke A."/>
            <person name="Yurkov A.M."/>
            <person name="Nowrousian M."/>
            <person name="Sun S."/>
            <person name="Cuomo C.A."/>
            <person name="Heitman J."/>
        </authorList>
    </citation>
    <scope>NUCLEOTIDE SEQUENCE [LARGE SCALE GENOMIC DNA]</scope>
    <source>
        <strain evidence="2">CBS 11374</strain>
    </source>
</reference>
<sequence length="408" mass="44744">MDTPNTRSRRKRELENSSQEDGLKVAWVHDSQLRKAVLQATEDDIISPPTPTQRPRPISSLLNSSSSGITSSSSSSSNRPPRKRPCRAHRSLPTSMRQPQSGYGEPSSGPSSLPSMSILSSNATSISTSTSSTTFSGQGERTKLDYLLDRISLLSSPMEEAPYKKRETFISEPKELEIETPSRNLRSKNQPKTSGIIHSTPLKYGINKALNQNTKSNINNQPPLLNNPQEIFRTDKPAHSSTPTRKPLSPIKGVAPRIGLGSQHKSNNKNTVKTGWTRTNSGRAFRTPFLEADENVRSSPGRINQFHNIRNPSSGGSVRGPSLLPPIQSKSLQRPINSRSNTSSSSSANSSLPPTPPIRAKEKHLIEFKNFDVGENEPEDTSFDSFDGIFAGGGEEIERLLRRIDGSD</sequence>
<feature type="region of interest" description="Disordered" evidence="1">
    <location>
        <begin position="40"/>
        <end position="138"/>
    </location>
</feature>
<dbReference type="EMBL" id="CP141884">
    <property type="protein sequence ID" value="WRT66333.1"/>
    <property type="molecule type" value="Genomic_DNA"/>
</dbReference>
<dbReference type="RefSeq" id="XP_062791073.1">
    <property type="nucleotide sequence ID" value="XM_062935022.1"/>
</dbReference>
<feature type="region of interest" description="Disordered" evidence="1">
    <location>
        <begin position="233"/>
        <end position="363"/>
    </location>
</feature>
<feature type="compositionally biased region" description="Low complexity" evidence="1">
    <location>
        <begin position="55"/>
        <end position="79"/>
    </location>
</feature>